<evidence type="ECO:0008006" key="5">
    <source>
        <dbReference type="Google" id="ProtNLM"/>
    </source>
</evidence>
<keyword evidence="2" id="KW-0472">Membrane</keyword>
<reference evidence="3 4" key="1">
    <citation type="journal article" date="2024" name="G3 (Bethesda)">
        <title>Genome assembly of Hibiscus sabdariffa L. provides insights into metabolisms of medicinal natural products.</title>
        <authorList>
            <person name="Kim T."/>
        </authorList>
    </citation>
    <scope>NUCLEOTIDE SEQUENCE [LARGE SCALE GENOMIC DNA]</scope>
    <source>
        <strain evidence="3">TK-2024</strain>
        <tissue evidence="3">Old leaves</tissue>
    </source>
</reference>
<keyword evidence="4" id="KW-1185">Reference proteome</keyword>
<dbReference type="Proteomes" id="UP001396334">
    <property type="component" value="Unassembled WGS sequence"/>
</dbReference>
<feature type="compositionally biased region" description="Basic and acidic residues" evidence="1">
    <location>
        <begin position="28"/>
        <end position="43"/>
    </location>
</feature>
<organism evidence="3 4">
    <name type="scientific">Hibiscus sabdariffa</name>
    <name type="common">roselle</name>
    <dbReference type="NCBI Taxonomy" id="183260"/>
    <lineage>
        <taxon>Eukaryota</taxon>
        <taxon>Viridiplantae</taxon>
        <taxon>Streptophyta</taxon>
        <taxon>Embryophyta</taxon>
        <taxon>Tracheophyta</taxon>
        <taxon>Spermatophyta</taxon>
        <taxon>Magnoliopsida</taxon>
        <taxon>eudicotyledons</taxon>
        <taxon>Gunneridae</taxon>
        <taxon>Pentapetalae</taxon>
        <taxon>rosids</taxon>
        <taxon>malvids</taxon>
        <taxon>Malvales</taxon>
        <taxon>Malvaceae</taxon>
        <taxon>Malvoideae</taxon>
        <taxon>Hibiscus</taxon>
    </lineage>
</organism>
<keyword evidence="2" id="KW-0812">Transmembrane</keyword>
<proteinExistence type="predicted"/>
<accession>A0ABR2S4Q5</accession>
<dbReference type="InterPro" id="IPR039547">
    <property type="entry name" value="Ribosomal_eL19"/>
</dbReference>
<sequence length="101" mass="11421">MESIHKSKAKRAREKTLADQFEAKCAKNKASRERKMARRDERLAQGSEEDEEVNEIMKMALAGQASYVNTGTTDGVKKHPSLAVASRLVLFFPFTFLMILM</sequence>
<comment type="caution">
    <text evidence="3">The sequence shown here is derived from an EMBL/GenBank/DDBJ whole genome shotgun (WGS) entry which is preliminary data.</text>
</comment>
<keyword evidence="2" id="KW-1133">Transmembrane helix</keyword>
<dbReference type="EMBL" id="JBBPBN010000017">
    <property type="protein sequence ID" value="KAK9020001.1"/>
    <property type="molecule type" value="Genomic_DNA"/>
</dbReference>
<evidence type="ECO:0000256" key="1">
    <source>
        <dbReference type="SAM" id="MobiDB-lite"/>
    </source>
</evidence>
<protein>
    <recommendedName>
        <fullName evidence="5">IBB domain-containing protein</fullName>
    </recommendedName>
</protein>
<dbReference type="Gene3D" id="1.10.1200.240">
    <property type="match status" value="1"/>
</dbReference>
<evidence type="ECO:0000313" key="4">
    <source>
        <dbReference type="Proteomes" id="UP001396334"/>
    </source>
</evidence>
<name>A0ABR2S4Q5_9ROSI</name>
<evidence type="ECO:0000313" key="3">
    <source>
        <dbReference type="EMBL" id="KAK9020001.1"/>
    </source>
</evidence>
<dbReference type="PANTHER" id="PTHR10722">
    <property type="entry name" value="60S RIBOSOMAL PROTEIN L19"/>
    <property type="match status" value="1"/>
</dbReference>
<feature type="region of interest" description="Disordered" evidence="1">
    <location>
        <begin position="28"/>
        <end position="51"/>
    </location>
</feature>
<gene>
    <name evidence="3" type="ORF">V6N11_054499</name>
</gene>
<feature type="transmembrane region" description="Helical" evidence="2">
    <location>
        <begin position="82"/>
        <end position="100"/>
    </location>
</feature>
<evidence type="ECO:0000256" key="2">
    <source>
        <dbReference type="SAM" id="Phobius"/>
    </source>
</evidence>